<gene>
    <name evidence="1" type="primary">EDN3</name>
</gene>
<protein>
    <submittedName>
        <fullName evidence="1">Endothelin 3</fullName>
    </submittedName>
</protein>
<evidence type="ECO:0000313" key="1">
    <source>
        <dbReference type="EMBL" id="SBP51465.1"/>
    </source>
</evidence>
<dbReference type="AlphaFoldDB" id="A0A1A8AB80"/>
<accession>A0A1A8AB80</accession>
<organism evidence="1">
    <name type="scientific">Nothobranchius furzeri</name>
    <name type="common">Turquoise killifish</name>
    <dbReference type="NCBI Taxonomy" id="105023"/>
    <lineage>
        <taxon>Eukaryota</taxon>
        <taxon>Metazoa</taxon>
        <taxon>Chordata</taxon>
        <taxon>Craniata</taxon>
        <taxon>Vertebrata</taxon>
        <taxon>Euteleostomi</taxon>
        <taxon>Actinopterygii</taxon>
        <taxon>Neopterygii</taxon>
        <taxon>Teleostei</taxon>
        <taxon>Neoteleostei</taxon>
        <taxon>Acanthomorphata</taxon>
        <taxon>Ovalentaria</taxon>
        <taxon>Atherinomorphae</taxon>
        <taxon>Cyprinodontiformes</taxon>
        <taxon>Nothobranchiidae</taxon>
        <taxon>Nothobranchius</taxon>
    </lineage>
</organism>
<dbReference type="EMBL" id="HADY01012980">
    <property type="protein sequence ID" value="SBP51465.1"/>
    <property type="molecule type" value="Transcribed_RNA"/>
</dbReference>
<feature type="non-terminal residue" evidence="1">
    <location>
        <position position="125"/>
    </location>
</feature>
<proteinExistence type="predicted"/>
<name>A0A1A8AB80_NOTFU</name>
<reference evidence="1" key="2">
    <citation type="submission" date="2016-06" db="EMBL/GenBank/DDBJ databases">
        <title>The genome of a short-lived fish provides insights into sex chromosome evolution and the genetic control of aging.</title>
        <authorList>
            <person name="Reichwald K."/>
            <person name="Felder M."/>
            <person name="Petzold A."/>
            <person name="Koch P."/>
            <person name="Groth M."/>
            <person name="Platzer M."/>
        </authorList>
    </citation>
    <scope>NUCLEOTIDE SEQUENCE</scope>
    <source>
        <tissue evidence="1">Brain</tissue>
    </source>
</reference>
<feature type="non-terminal residue" evidence="1">
    <location>
        <position position="1"/>
    </location>
</feature>
<sequence>EVSQTPGRLAPGNLRVRTCLRAQSPGRSDAPVIPTRIRSASTTATWTSSGLTPLSTLCRTVCPATEDNRGGDVLLDELLKGTGLKHDAAFVLWLMQTQSVRISACKAIVRLFLPRVSTESPAMDD</sequence>
<reference evidence="1" key="1">
    <citation type="submission" date="2016-05" db="EMBL/GenBank/DDBJ databases">
        <authorList>
            <person name="Lavstsen T."/>
            <person name="Jespersen J.S."/>
        </authorList>
    </citation>
    <scope>NUCLEOTIDE SEQUENCE</scope>
    <source>
        <tissue evidence="1">Brain</tissue>
    </source>
</reference>